<dbReference type="RefSeq" id="WP_013609448.1">
    <property type="nucleotide sequence ID" value="NC_015153.1"/>
</dbReference>
<protein>
    <submittedName>
        <fullName evidence="1">Uncharacterized protein</fullName>
    </submittedName>
</protein>
<organism evidence="1 2">
    <name type="scientific">Mycoplasma suis (strain KI_3806)</name>
    <dbReference type="NCBI Taxonomy" id="708248"/>
    <lineage>
        <taxon>Bacteria</taxon>
        <taxon>Bacillati</taxon>
        <taxon>Mycoplasmatota</taxon>
        <taxon>Mollicutes</taxon>
        <taxon>Mycoplasmataceae</taxon>
        <taxon>Mycoplasma</taxon>
    </lineage>
</organism>
<dbReference type="EMBL" id="FQ790233">
    <property type="protein sequence ID" value="CBZ40850.1"/>
    <property type="molecule type" value="Genomic_DNA"/>
</dbReference>
<sequence>MNTVNNQVKYISFFIKCIPSEGHIFKCEIDGKEENYLLLVSDFEEGEKGKKIERLIVHFEKFDGENYRKSDLYDYCDHPLFAEDDEIITKFEDLKIQKLDEENKLILVFDLYQEHLNKSLFFSNEDSKMLFNKFIEKWQKERNLGKTADKINKLYPDHF</sequence>
<dbReference type="OrthoDB" id="9889557at2"/>
<dbReference type="Proteomes" id="UP000008645">
    <property type="component" value="Chromosome"/>
</dbReference>
<reference evidence="1 2" key="1">
    <citation type="journal article" date="2011" name="J. Bacteriol.">
        <title>Complete genome sequence of the hemotrophic Mycoplasma suis strain KI3806.</title>
        <authorList>
            <person name="Oehlerking J."/>
            <person name="Kube M."/>
            <person name="Felder K.M."/>
            <person name="Matter D."/>
            <person name="Wittenbrink M.M."/>
            <person name="Schwarzenbach S."/>
            <person name="Kramer M.M."/>
            <person name="Hoelzle K."/>
            <person name="Hoelzle L.E."/>
        </authorList>
    </citation>
    <scope>NUCLEOTIDE SEQUENCE [LARGE SCALE GENOMIC DNA]</scope>
    <source>
        <strain evidence="2">KI_3806</strain>
    </source>
</reference>
<gene>
    <name evidence="1" type="ORF">MSUIS_07570</name>
</gene>
<evidence type="ECO:0000313" key="1">
    <source>
        <dbReference type="EMBL" id="CBZ40850.1"/>
    </source>
</evidence>
<accession>F0V2G9</accession>
<dbReference type="HOGENOM" id="CLU_1684635_0_0_14"/>
<name>F0V2G9_MYCS3</name>
<dbReference type="AlphaFoldDB" id="F0V2G9"/>
<evidence type="ECO:0000313" key="2">
    <source>
        <dbReference type="Proteomes" id="UP000008645"/>
    </source>
</evidence>
<dbReference type="KEGG" id="msk:MSUIS_07570"/>
<proteinExistence type="predicted"/>